<dbReference type="EC" id="2.3.1.-" evidence="2"/>
<dbReference type="Pfam" id="PF18014">
    <property type="entry name" value="Acetyltransf_18"/>
    <property type="match status" value="1"/>
</dbReference>
<feature type="domain" description="N-acetyltransferase" evidence="1">
    <location>
        <begin position="10"/>
        <end position="147"/>
    </location>
</feature>
<accession>A0ABW5BJX5</accession>
<dbReference type="PROSITE" id="PS51186">
    <property type="entry name" value="GNAT"/>
    <property type="match status" value="1"/>
</dbReference>
<dbReference type="PANTHER" id="PTHR47237">
    <property type="entry name" value="SLL0310 PROTEIN"/>
    <property type="match status" value="1"/>
</dbReference>
<name>A0ABW5BJX5_9PROT</name>
<proteinExistence type="predicted"/>
<dbReference type="PANTHER" id="PTHR47237:SF1">
    <property type="entry name" value="SLL0310 PROTEIN"/>
    <property type="match status" value="1"/>
</dbReference>
<evidence type="ECO:0000313" key="2">
    <source>
        <dbReference type="EMBL" id="MFD2206458.1"/>
    </source>
</evidence>
<dbReference type="Proteomes" id="UP001597294">
    <property type="component" value="Unassembled WGS sequence"/>
</dbReference>
<protein>
    <submittedName>
        <fullName evidence="2">GNAT family N-acetyltransferase</fullName>
        <ecNumber evidence="2">2.3.1.-</ecNumber>
    </submittedName>
</protein>
<sequence>MTQEISKKHFEIRLVTEDEVQFLCDLAAGEGWNPGLRDIQCFYQADKTGFYIGLFNDEPIACISAVKYGSDYGFIGFYIVREPWRGKGYGLQIWNHAMASLEDRIIGLDGVVDQQDNYIKSGFRLSHRNIRFEGTPVVDLPTTKSLVDIRSLPEQQVIVFDEKYFSGNRQSFMKAWLNEEGHVGFSYIEKNEIQGYGVIRPYSDGYKTGPLFAETPEIAEIIFHALCNKVDGGKIILDVPEINAAGLALAERFQLMQSFETARMYKGEKPDLPLDKIYGVTSFELG</sequence>
<organism evidence="2 3">
    <name type="scientific">Kiloniella antarctica</name>
    <dbReference type="NCBI Taxonomy" id="1550907"/>
    <lineage>
        <taxon>Bacteria</taxon>
        <taxon>Pseudomonadati</taxon>
        <taxon>Pseudomonadota</taxon>
        <taxon>Alphaproteobacteria</taxon>
        <taxon>Rhodospirillales</taxon>
        <taxon>Kiloniellaceae</taxon>
        <taxon>Kiloniella</taxon>
    </lineage>
</organism>
<dbReference type="GO" id="GO:0016746">
    <property type="term" value="F:acyltransferase activity"/>
    <property type="evidence" value="ECO:0007669"/>
    <property type="project" value="UniProtKB-KW"/>
</dbReference>
<evidence type="ECO:0000259" key="1">
    <source>
        <dbReference type="PROSITE" id="PS51186"/>
    </source>
</evidence>
<keyword evidence="2" id="KW-0012">Acyltransferase</keyword>
<dbReference type="RefSeq" id="WP_380252051.1">
    <property type="nucleotide sequence ID" value="NZ_JBHUII010000004.1"/>
</dbReference>
<dbReference type="InterPro" id="IPR000182">
    <property type="entry name" value="GNAT_dom"/>
</dbReference>
<comment type="caution">
    <text evidence="2">The sequence shown here is derived from an EMBL/GenBank/DDBJ whole genome shotgun (WGS) entry which is preliminary data.</text>
</comment>
<dbReference type="InterPro" id="IPR041496">
    <property type="entry name" value="YitH/HolE_GNAT"/>
</dbReference>
<dbReference type="Gene3D" id="3.40.630.30">
    <property type="match status" value="1"/>
</dbReference>
<dbReference type="SUPFAM" id="SSF55729">
    <property type="entry name" value="Acyl-CoA N-acyltransferases (Nat)"/>
    <property type="match status" value="1"/>
</dbReference>
<dbReference type="EMBL" id="JBHUII010000004">
    <property type="protein sequence ID" value="MFD2206458.1"/>
    <property type="molecule type" value="Genomic_DNA"/>
</dbReference>
<reference evidence="3" key="1">
    <citation type="journal article" date="2019" name="Int. J. Syst. Evol. Microbiol.">
        <title>The Global Catalogue of Microorganisms (GCM) 10K type strain sequencing project: providing services to taxonomists for standard genome sequencing and annotation.</title>
        <authorList>
            <consortium name="The Broad Institute Genomics Platform"/>
            <consortium name="The Broad Institute Genome Sequencing Center for Infectious Disease"/>
            <person name="Wu L."/>
            <person name="Ma J."/>
        </authorList>
    </citation>
    <scope>NUCLEOTIDE SEQUENCE [LARGE SCALE GENOMIC DNA]</scope>
    <source>
        <strain evidence="3">CGMCC 4.7192</strain>
    </source>
</reference>
<dbReference type="Gene3D" id="3.40.630.90">
    <property type="match status" value="1"/>
</dbReference>
<dbReference type="Pfam" id="PF00583">
    <property type="entry name" value="Acetyltransf_1"/>
    <property type="match status" value="1"/>
</dbReference>
<keyword evidence="3" id="KW-1185">Reference proteome</keyword>
<evidence type="ECO:0000313" key="3">
    <source>
        <dbReference type="Proteomes" id="UP001597294"/>
    </source>
</evidence>
<dbReference type="CDD" id="cd04301">
    <property type="entry name" value="NAT_SF"/>
    <property type="match status" value="1"/>
</dbReference>
<dbReference type="InterPro" id="IPR016181">
    <property type="entry name" value="Acyl_CoA_acyltransferase"/>
</dbReference>
<gene>
    <name evidence="2" type="ORF">ACFSKO_12570</name>
</gene>
<keyword evidence="2" id="KW-0808">Transferase</keyword>
<dbReference type="InterPro" id="IPR052729">
    <property type="entry name" value="Acyl/Acetyltrans_Enzymes"/>
</dbReference>